<evidence type="ECO:0000313" key="4">
    <source>
        <dbReference type="EMBL" id="KAJ5408221.1"/>
    </source>
</evidence>
<evidence type="ECO:0000313" key="5">
    <source>
        <dbReference type="Proteomes" id="UP001147747"/>
    </source>
</evidence>
<dbReference type="AlphaFoldDB" id="A0A9W9W8A0"/>
<dbReference type="PANTHER" id="PTHR43861">
    <property type="entry name" value="TRANS-ACONITATE 2-METHYLTRANSFERASE-RELATED"/>
    <property type="match status" value="1"/>
</dbReference>
<evidence type="ECO:0000256" key="1">
    <source>
        <dbReference type="ARBA" id="ARBA00022603"/>
    </source>
</evidence>
<organism evidence="4 5">
    <name type="scientific">Penicillium cosmopolitanum</name>
    <dbReference type="NCBI Taxonomy" id="1131564"/>
    <lineage>
        <taxon>Eukaryota</taxon>
        <taxon>Fungi</taxon>
        <taxon>Dikarya</taxon>
        <taxon>Ascomycota</taxon>
        <taxon>Pezizomycotina</taxon>
        <taxon>Eurotiomycetes</taxon>
        <taxon>Eurotiomycetidae</taxon>
        <taxon>Eurotiales</taxon>
        <taxon>Aspergillaceae</taxon>
        <taxon>Penicillium</taxon>
    </lineage>
</organism>
<keyword evidence="1" id="KW-0489">Methyltransferase</keyword>
<dbReference type="Gene3D" id="3.40.50.150">
    <property type="entry name" value="Vaccinia Virus protein VP39"/>
    <property type="match status" value="1"/>
</dbReference>
<accession>A0A9W9W8A0</accession>
<dbReference type="RefSeq" id="XP_056492536.1">
    <property type="nucleotide sequence ID" value="XM_056626741.1"/>
</dbReference>
<reference evidence="4" key="1">
    <citation type="submission" date="2022-12" db="EMBL/GenBank/DDBJ databases">
        <authorList>
            <person name="Petersen C."/>
        </authorList>
    </citation>
    <scope>NUCLEOTIDE SEQUENCE</scope>
    <source>
        <strain evidence="4">IBT 29677</strain>
    </source>
</reference>
<dbReference type="OrthoDB" id="540004at2759"/>
<proteinExistence type="predicted"/>
<dbReference type="CDD" id="cd02440">
    <property type="entry name" value="AdoMet_MTases"/>
    <property type="match status" value="1"/>
</dbReference>
<reference evidence="4" key="2">
    <citation type="journal article" date="2023" name="IMA Fungus">
        <title>Comparative genomic study of the Penicillium genus elucidates a diverse pangenome and 15 lateral gene transfer events.</title>
        <authorList>
            <person name="Petersen C."/>
            <person name="Sorensen T."/>
            <person name="Nielsen M.R."/>
            <person name="Sondergaard T.E."/>
            <person name="Sorensen J.L."/>
            <person name="Fitzpatrick D.A."/>
            <person name="Frisvad J.C."/>
            <person name="Nielsen K.L."/>
        </authorList>
    </citation>
    <scope>NUCLEOTIDE SEQUENCE</scope>
    <source>
        <strain evidence="4">IBT 29677</strain>
    </source>
</reference>
<protein>
    <recommendedName>
        <fullName evidence="3">Methyltransferase domain-containing protein</fullName>
    </recommendedName>
</protein>
<keyword evidence="2" id="KW-0808">Transferase</keyword>
<dbReference type="Proteomes" id="UP001147747">
    <property type="component" value="Unassembled WGS sequence"/>
</dbReference>
<feature type="domain" description="Methyltransferase" evidence="3">
    <location>
        <begin position="66"/>
        <end position="160"/>
    </location>
</feature>
<dbReference type="GO" id="GO:0008168">
    <property type="term" value="F:methyltransferase activity"/>
    <property type="evidence" value="ECO:0007669"/>
    <property type="project" value="UniProtKB-KW"/>
</dbReference>
<dbReference type="PANTHER" id="PTHR43861:SF1">
    <property type="entry name" value="TRANS-ACONITATE 2-METHYLTRANSFERASE"/>
    <property type="match status" value="1"/>
</dbReference>
<comment type="caution">
    <text evidence="4">The sequence shown here is derived from an EMBL/GenBank/DDBJ whole genome shotgun (WGS) entry which is preliminary data.</text>
</comment>
<name>A0A9W9W8A0_9EURO</name>
<evidence type="ECO:0000256" key="2">
    <source>
        <dbReference type="ARBA" id="ARBA00022679"/>
    </source>
</evidence>
<sequence>MSSNTTADAGNNNQAIKENIRKAYNDIADVYLEWTTPSHGVRLSHLNTLLNALDSTPASGEGKKNILELGCGAGVPCTQVLASRADLKITANDISDSQIALAKARLPTENTTLIQGDMMALEFNDSHFDAVLAMYSIIHLPREEQKEILRKIVGWLKPGGRFLANFSEAGFEGSENQSWLGVDVLEWVGKDEIRKILIDVGFRIEVDEVVVDVEVDVDNGVGRDVPFHWIQARKI</sequence>
<dbReference type="InterPro" id="IPR029063">
    <property type="entry name" value="SAM-dependent_MTases_sf"/>
</dbReference>
<dbReference type="Pfam" id="PF13649">
    <property type="entry name" value="Methyltransf_25"/>
    <property type="match status" value="1"/>
</dbReference>
<dbReference type="SUPFAM" id="SSF53335">
    <property type="entry name" value="S-adenosyl-L-methionine-dependent methyltransferases"/>
    <property type="match status" value="1"/>
</dbReference>
<gene>
    <name evidence="4" type="ORF">N7509_002104</name>
</gene>
<keyword evidence="5" id="KW-1185">Reference proteome</keyword>
<evidence type="ECO:0000259" key="3">
    <source>
        <dbReference type="Pfam" id="PF13649"/>
    </source>
</evidence>
<dbReference type="GeneID" id="81365721"/>
<dbReference type="InterPro" id="IPR041698">
    <property type="entry name" value="Methyltransf_25"/>
</dbReference>
<dbReference type="EMBL" id="JAPZBU010000004">
    <property type="protein sequence ID" value="KAJ5408221.1"/>
    <property type="molecule type" value="Genomic_DNA"/>
</dbReference>
<dbReference type="GO" id="GO:0032259">
    <property type="term" value="P:methylation"/>
    <property type="evidence" value="ECO:0007669"/>
    <property type="project" value="UniProtKB-KW"/>
</dbReference>